<dbReference type="Pfam" id="PF07282">
    <property type="entry name" value="Cas12f1-like_TNB"/>
    <property type="match status" value="1"/>
</dbReference>
<dbReference type="InterPro" id="IPR010095">
    <property type="entry name" value="Cas12f1-like_TNB"/>
</dbReference>
<keyword evidence="3" id="KW-0378">Hydrolase</keyword>
<dbReference type="Proteomes" id="UP001596328">
    <property type="component" value="Unassembled WGS sequence"/>
</dbReference>
<evidence type="ECO:0000313" key="4">
    <source>
        <dbReference type="Proteomes" id="UP001596328"/>
    </source>
</evidence>
<feature type="domain" description="Cas12f1-like TNB" evidence="2">
    <location>
        <begin position="326"/>
        <end position="393"/>
    </location>
</feature>
<protein>
    <submittedName>
        <fullName evidence="3">RNA-guided endonuclease InsQ/TnpB family protein</fullName>
    </submittedName>
</protein>
<name>A0ABD5RV22_9EURY</name>
<evidence type="ECO:0000259" key="2">
    <source>
        <dbReference type="Pfam" id="PF07282"/>
    </source>
</evidence>
<dbReference type="EMBL" id="JBHSWU010000002">
    <property type="protein sequence ID" value="MFC6722982.1"/>
    <property type="molecule type" value="Genomic_DNA"/>
</dbReference>
<keyword evidence="3" id="KW-0540">Nuclease</keyword>
<gene>
    <name evidence="3" type="ORF">ACFQE1_00935</name>
</gene>
<evidence type="ECO:0000256" key="1">
    <source>
        <dbReference type="ARBA" id="ARBA00023125"/>
    </source>
</evidence>
<reference evidence="3 4" key="1">
    <citation type="journal article" date="2019" name="Int. J. Syst. Evol. Microbiol.">
        <title>The Global Catalogue of Microorganisms (GCM) 10K type strain sequencing project: providing services to taxonomists for standard genome sequencing and annotation.</title>
        <authorList>
            <consortium name="The Broad Institute Genomics Platform"/>
            <consortium name="The Broad Institute Genome Sequencing Center for Infectious Disease"/>
            <person name="Wu L."/>
            <person name="Ma J."/>
        </authorList>
    </citation>
    <scope>NUCLEOTIDE SEQUENCE [LARGE SCALE GENOMIC DNA]</scope>
    <source>
        <strain evidence="3 4">NBRC 111368</strain>
    </source>
</reference>
<sequence length="453" mass="51369">MGDENLNRVVRIPILVPENRVNDIHATRFKTAYCQQQTSDYCWQKPKHPDDLVTKNEDAENALYHPLREDTDQLHANLVQKAIKDVTGNMKTAKRNWDAGDRVNKPTYDICREDNSYAITYDKRAATFFKYKVSLATVNGRVECDYVLPRELEGTPYERYVLDPAWSFGTSKLVFDGERFWLHAVCKRPKLTAPVWATHDTVVETDGGSDTQSSTRILGVDLNVKHYSVVTSAAGFYGKADELNNRREQFERARGGLQQTGTRSAHVSFHEMGGREWRHFDEYAHECANGIVEDALRTRCTHVVFENLTRIRKRISNAPEYQQWLFKRIREYAEDKLELLGIETSTVNPRNTSKRCSNTECDSCTKRNPSKKSFECVECGLSLNRDYNAARNIALQWFAEKSESSRGQAGRTCQSGRATSQLALKSGTLSPSGVFTPKAWLSTDKLAPLGAGS</sequence>
<dbReference type="AlphaFoldDB" id="A0ABD5RV22"/>
<organism evidence="3 4">
    <name type="scientific">Halobium palmae</name>
    <dbReference type="NCBI Taxonomy" id="1776492"/>
    <lineage>
        <taxon>Archaea</taxon>
        <taxon>Methanobacteriati</taxon>
        <taxon>Methanobacteriota</taxon>
        <taxon>Stenosarchaea group</taxon>
        <taxon>Halobacteria</taxon>
        <taxon>Halobacteriales</taxon>
        <taxon>Haloferacaceae</taxon>
        <taxon>Halobium</taxon>
    </lineage>
</organism>
<accession>A0ABD5RV22</accession>
<proteinExistence type="predicted"/>
<dbReference type="GO" id="GO:0003677">
    <property type="term" value="F:DNA binding"/>
    <property type="evidence" value="ECO:0007669"/>
    <property type="project" value="UniProtKB-KW"/>
</dbReference>
<keyword evidence="3" id="KW-0255">Endonuclease</keyword>
<dbReference type="NCBIfam" id="NF040570">
    <property type="entry name" value="guided_TnpB"/>
    <property type="match status" value="1"/>
</dbReference>
<comment type="caution">
    <text evidence="3">The sequence shown here is derived from an EMBL/GenBank/DDBJ whole genome shotgun (WGS) entry which is preliminary data.</text>
</comment>
<keyword evidence="1" id="KW-0238">DNA-binding</keyword>
<keyword evidence="4" id="KW-1185">Reference proteome</keyword>
<evidence type="ECO:0000313" key="3">
    <source>
        <dbReference type="EMBL" id="MFC6722982.1"/>
    </source>
</evidence>
<dbReference type="GO" id="GO:0004519">
    <property type="term" value="F:endonuclease activity"/>
    <property type="evidence" value="ECO:0007669"/>
    <property type="project" value="UniProtKB-KW"/>
</dbReference>